<sequence length="61" mass="6727">DKLCRPLGTEPKTGGKGSKSVGCNHDYSHQDPEGQAEGTGKGPRTHNLGNWKWERLDTEHQ</sequence>
<evidence type="ECO:0000256" key="1">
    <source>
        <dbReference type="SAM" id="MobiDB-lite"/>
    </source>
</evidence>
<feature type="non-terminal residue" evidence="2">
    <location>
        <position position="1"/>
    </location>
</feature>
<name>A0ABQ9URV4_SAGOE</name>
<proteinExistence type="predicted"/>
<gene>
    <name evidence="2" type="ORF">P7K49_021160</name>
</gene>
<feature type="region of interest" description="Disordered" evidence="1">
    <location>
        <begin position="1"/>
        <end position="61"/>
    </location>
</feature>
<organism evidence="2 3">
    <name type="scientific">Saguinus oedipus</name>
    <name type="common">Cotton-top tamarin</name>
    <name type="synonym">Oedipomidas oedipus</name>
    <dbReference type="NCBI Taxonomy" id="9490"/>
    <lineage>
        <taxon>Eukaryota</taxon>
        <taxon>Metazoa</taxon>
        <taxon>Chordata</taxon>
        <taxon>Craniata</taxon>
        <taxon>Vertebrata</taxon>
        <taxon>Euteleostomi</taxon>
        <taxon>Mammalia</taxon>
        <taxon>Eutheria</taxon>
        <taxon>Euarchontoglires</taxon>
        <taxon>Primates</taxon>
        <taxon>Haplorrhini</taxon>
        <taxon>Platyrrhini</taxon>
        <taxon>Cebidae</taxon>
        <taxon>Callitrichinae</taxon>
        <taxon>Saguinus</taxon>
    </lineage>
</organism>
<keyword evidence="3" id="KW-1185">Reference proteome</keyword>
<accession>A0ABQ9URV4</accession>
<evidence type="ECO:0000313" key="2">
    <source>
        <dbReference type="EMBL" id="KAK2099812.1"/>
    </source>
</evidence>
<dbReference type="EMBL" id="JASSZA010000010">
    <property type="protein sequence ID" value="KAK2099812.1"/>
    <property type="molecule type" value="Genomic_DNA"/>
</dbReference>
<dbReference type="Proteomes" id="UP001266305">
    <property type="component" value="Unassembled WGS sequence"/>
</dbReference>
<protein>
    <submittedName>
        <fullName evidence="2">Uncharacterized protein</fullName>
    </submittedName>
</protein>
<comment type="caution">
    <text evidence="2">The sequence shown here is derived from an EMBL/GenBank/DDBJ whole genome shotgun (WGS) entry which is preliminary data.</text>
</comment>
<evidence type="ECO:0000313" key="3">
    <source>
        <dbReference type="Proteomes" id="UP001266305"/>
    </source>
</evidence>
<reference evidence="2 3" key="1">
    <citation type="submission" date="2023-05" db="EMBL/GenBank/DDBJ databases">
        <title>B98-5 Cell Line De Novo Hybrid Assembly: An Optical Mapping Approach.</title>
        <authorList>
            <person name="Kananen K."/>
            <person name="Auerbach J.A."/>
            <person name="Kautto E."/>
            <person name="Blachly J.S."/>
        </authorList>
    </citation>
    <scope>NUCLEOTIDE SEQUENCE [LARGE SCALE GENOMIC DNA]</scope>
    <source>
        <strain evidence="2">B95-8</strain>
        <tissue evidence="2">Cell line</tissue>
    </source>
</reference>
<feature type="compositionally biased region" description="Basic and acidic residues" evidence="1">
    <location>
        <begin position="52"/>
        <end position="61"/>
    </location>
</feature>